<accession>A0A517QP89</accession>
<protein>
    <submittedName>
        <fullName evidence="3">Chondroitinase-B</fullName>
        <ecNumber evidence="3">4.2.2.19</ecNumber>
    </submittedName>
</protein>
<reference evidence="3 4" key="1">
    <citation type="submission" date="2019-02" db="EMBL/GenBank/DDBJ databases">
        <title>Deep-cultivation of Planctomycetes and their phenomic and genomic characterization uncovers novel biology.</title>
        <authorList>
            <person name="Wiegand S."/>
            <person name="Jogler M."/>
            <person name="Boedeker C."/>
            <person name="Pinto D."/>
            <person name="Vollmers J."/>
            <person name="Rivas-Marin E."/>
            <person name="Kohn T."/>
            <person name="Peeters S.H."/>
            <person name="Heuer A."/>
            <person name="Rast P."/>
            <person name="Oberbeckmann S."/>
            <person name="Bunk B."/>
            <person name="Jeske O."/>
            <person name="Meyerdierks A."/>
            <person name="Storesund J.E."/>
            <person name="Kallscheuer N."/>
            <person name="Luecker S."/>
            <person name="Lage O.M."/>
            <person name="Pohl T."/>
            <person name="Merkel B.J."/>
            <person name="Hornburger P."/>
            <person name="Mueller R.-W."/>
            <person name="Bruemmer F."/>
            <person name="Labrenz M."/>
            <person name="Spormann A.M."/>
            <person name="Op den Camp H."/>
            <person name="Overmann J."/>
            <person name="Amann R."/>
            <person name="Jetten M.S.M."/>
            <person name="Mascher T."/>
            <person name="Medema M.H."/>
            <person name="Devos D.P."/>
            <person name="Kaster A.-K."/>
            <person name="Ovreas L."/>
            <person name="Rohde M."/>
            <person name="Galperin M.Y."/>
            <person name="Jogler C."/>
        </authorList>
    </citation>
    <scope>NUCLEOTIDE SEQUENCE [LARGE SCALE GENOMIC DNA]</scope>
    <source>
        <strain evidence="3 4">Mal48</strain>
    </source>
</reference>
<dbReference type="AlphaFoldDB" id="A0A517QP89"/>
<dbReference type="RefSeq" id="WP_145199719.1">
    <property type="nucleotide sequence ID" value="NZ_CP036267.1"/>
</dbReference>
<dbReference type="OrthoDB" id="6475864at2"/>
<dbReference type="CDD" id="cd14251">
    <property type="entry name" value="PL-6"/>
    <property type="match status" value="1"/>
</dbReference>
<name>A0A517QP89_9PLAN</name>
<proteinExistence type="predicted"/>
<evidence type="ECO:0000256" key="2">
    <source>
        <dbReference type="SAM" id="SignalP"/>
    </source>
</evidence>
<feature type="signal peptide" evidence="2">
    <location>
        <begin position="1"/>
        <end position="19"/>
    </location>
</feature>
<dbReference type="InterPro" id="IPR011050">
    <property type="entry name" value="Pectin_lyase_fold/virulence"/>
</dbReference>
<gene>
    <name evidence="3" type="primary">cslB</name>
    <name evidence="3" type="ORF">Mal48_26860</name>
</gene>
<dbReference type="GO" id="GO:0033999">
    <property type="term" value="F:chondroitin B lyase activity"/>
    <property type="evidence" value="ECO:0007669"/>
    <property type="project" value="UniProtKB-EC"/>
</dbReference>
<dbReference type="InterPro" id="IPR039513">
    <property type="entry name" value="PL-6"/>
</dbReference>
<dbReference type="SUPFAM" id="SSF51126">
    <property type="entry name" value="Pectin lyase-like"/>
    <property type="match status" value="1"/>
</dbReference>
<keyword evidence="4" id="KW-1185">Reference proteome</keyword>
<keyword evidence="3" id="KW-0456">Lyase</keyword>
<organism evidence="3 4">
    <name type="scientific">Thalassoglobus polymorphus</name>
    <dbReference type="NCBI Taxonomy" id="2527994"/>
    <lineage>
        <taxon>Bacteria</taxon>
        <taxon>Pseudomonadati</taxon>
        <taxon>Planctomycetota</taxon>
        <taxon>Planctomycetia</taxon>
        <taxon>Planctomycetales</taxon>
        <taxon>Planctomycetaceae</taxon>
        <taxon>Thalassoglobus</taxon>
    </lineage>
</organism>
<dbReference type="KEGG" id="tpol:Mal48_26860"/>
<dbReference type="InterPro" id="IPR012334">
    <property type="entry name" value="Pectin_lyas_fold"/>
</dbReference>
<keyword evidence="2" id="KW-0732">Signal</keyword>
<feature type="chain" id="PRO_5021828513" evidence="2">
    <location>
        <begin position="20"/>
        <end position="464"/>
    </location>
</feature>
<dbReference type="Gene3D" id="2.160.20.10">
    <property type="entry name" value="Single-stranded right-handed beta-helix, Pectin lyase-like"/>
    <property type="match status" value="1"/>
</dbReference>
<dbReference type="EMBL" id="CP036267">
    <property type="protein sequence ID" value="QDT33433.1"/>
    <property type="molecule type" value="Genomic_DNA"/>
</dbReference>
<evidence type="ECO:0000313" key="4">
    <source>
        <dbReference type="Proteomes" id="UP000315724"/>
    </source>
</evidence>
<evidence type="ECO:0000313" key="3">
    <source>
        <dbReference type="EMBL" id="QDT33433.1"/>
    </source>
</evidence>
<feature type="region of interest" description="Disordered" evidence="1">
    <location>
        <begin position="441"/>
        <end position="464"/>
    </location>
</feature>
<dbReference type="Proteomes" id="UP000315724">
    <property type="component" value="Chromosome"/>
</dbReference>
<evidence type="ECO:0000256" key="1">
    <source>
        <dbReference type="SAM" id="MobiDB-lite"/>
    </source>
</evidence>
<sequence length="464" mass="51597" precursor="true">MRNFWLVFTLVVAAHPAVAAERLLQPTDNLNKILGAASPGDRFKLKNGVWENAEIRFAATGTSERPILVEAETPGEVVFTGESKFEFGGEHIVVRGFHFKDVTTPVHILATRRSSKELAHNCRVTECSFTNTLPSPEKKEQKWLSLYGTHNRVDHCHFSGKESDGPTLVVWVAARPNHNRIDHNYFGHRRPLGRNGGETIRIGTSHVSMSESLTIVEQNLFEECDGEAEIISNKSCGNIYRENTFRRCSGTLTLRHGNRCRVEENFFLGEGARGTGGVRIIGEDHIVINNYFSNLKGDDERSALCMMNGLENSPLHGYYQVKNPIVAFNTFVDCKVTFSIGVGGSKKQREPPVNSLITNNILVGKKDLVVIHPFGKPVESRYADNLEAETIAEILFQLDDSKISRPTLNSPAIAAASPLWGEIQRDIDGVDRGQKPYDIGCDEFGNQTRPPLTQKDVGPSWITN</sequence>
<dbReference type="EC" id="4.2.2.19" evidence="3"/>
<dbReference type="Pfam" id="PF14592">
    <property type="entry name" value="Chondroitinas_B"/>
    <property type="match status" value="1"/>
</dbReference>